<dbReference type="PROSITE" id="PS00249">
    <property type="entry name" value="PDGF_1"/>
    <property type="match status" value="1"/>
</dbReference>
<dbReference type="AlphaFoldDB" id="A0A7R9M9F6"/>
<dbReference type="GO" id="GO:0005615">
    <property type="term" value="C:extracellular space"/>
    <property type="evidence" value="ECO:0007669"/>
    <property type="project" value="TreeGrafter"/>
</dbReference>
<dbReference type="InterPro" id="IPR000072">
    <property type="entry name" value="PDGF/VEGF_dom"/>
</dbReference>
<dbReference type="PROSITE" id="PS50278">
    <property type="entry name" value="PDGF_2"/>
    <property type="match status" value="1"/>
</dbReference>
<dbReference type="Gene3D" id="2.10.90.10">
    <property type="entry name" value="Cystine-knot cytokines"/>
    <property type="match status" value="1"/>
</dbReference>
<dbReference type="PANTHER" id="PTHR11633:SF1">
    <property type="entry name" value="LD28763P"/>
    <property type="match status" value="1"/>
</dbReference>
<dbReference type="Pfam" id="PF00341">
    <property type="entry name" value="PDGF"/>
    <property type="match status" value="1"/>
</dbReference>
<reference evidence="6" key="1">
    <citation type="submission" date="2020-11" db="EMBL/GenBank/DDBJ databases">
        <authorList>
            <person name="Tran Van P."/>
        </authorList>
    </citation>
    <scope>NUCLEOTIDE SEQUENCE</scope>
</reference>
<gene>
    <name evidence="6" type="ORF">ONB1V03_LOCUS11579</name>
</gene>
<dbReference type="Proteomes" id="UP000728032">
    <property type="component" value="Unassembled WGS sequence"/>
</dbReference>
<evidence type="ECO:0000256" key="1">
    <source>
        <dbReference type="ARBA" id="ARBA00006686"/>
    </source>
</evidence>
<dbReference type="GO" id="GO:0008284">
    <property type="term" value="P:positive regulation of cell population proliferation"/>
    <property type="evidence" value="ECO:0007669"/>
    <property type="project" value="TreeGrafter"/>
</dbReference>
<proteinExistence type="inferred from homology"/>
<dbReference type="OrthoDB" id="8878063at2759"/>
<evidence type="ECO:0000313" key="6">
    <source>
        <dbReference type="EMBL" id="CAD7654934.1"/>
    </source>
</evidence>
<evidence type="ECO:0000256" key="3">
    <source>
        <dbReference type="ARBA" id="ARBA00023246"/>
    </source>
</evidence>
<keyword evidence="7" id="KW-1185">Reference proteome</keyword>
<dbReference type="SMART" id="SM00141">
    <property type="entry name" value="PDGF"/>
    <property type="match status" value="1"/>
</dbReference>
<evidence type="ECO:0000256" key="4">
    <source>
        <dbReference type="RuleBase" id="RU003818"/>
    </source>
</evidence>
<feature type="domain" description="Platelet-derived growth factor (PDGF) family profile" evidence="5">
    <location>
        <begin position="100"/>
        <end position="163"/>
    </location>
</feature>
<dbReference type="GO" id="GO:0008083">
    <property type="term" value="F:growth factor activity"/>
    <property type="evidence" value="ECO:0007669"/>
    <property type="project" value="UniProtKB-KW"/>
</dbReference>
<evidence type="ECO:0000313" key="7">
    <source>
        <dbReference type="Proteomes" id="UP000728032"/>
    </source>
</evidence>
<dbReference type="InterPro" id="IPR023581">
    <property type="entry name" value="PD_growth_factor_CS"/>
</dbReference>
<evidence type="ECO:0000259" key="5">
    <source>
        <dbReference type="PROSITE" id="PS50278"/>
    </source>
</evidence>
<dbReference type="SUPFAM" id="SSF57501">
    <property type="entry name" value="Cystine-knot cytokines"/>
    <property type="match status" value="1"/>
</dbReference>
<dbReference type="GO" id="GO:0051781">
    <property type="term" value="P:positive regulation of cell division"/>
    <property type="evidence" value="ECO:0007669"/>
    <property type="project" value="UniProtKB-KW"/>
</dbReference>
<dbReference type="EMBL" id="OC923579">
    <property type="protein sequence ID" value="CAD7654934.1"/>
    <property type="molecule type" value="Genomic_DNA"/>
</dbReference>
<dbReference type="GO" id="GO:0070851">
    <property type="term" value="F:growth factor receptor binding"/>
    <property type="evidence" value="ECO:0007669"/>
    <property type="project" value="TreeGrafter"/>
</dbReference>
<organism evidence="6">
    <name type="scientific">Oppiella nova</name>
    <dbReference type="NCBI Taxonomy" id="334625"/>
    <lineage>
        <taxon>Eukaryota</taxon>
        <taxon>Metazoa</taxon>
        <taxon>Ecdysozoa</taxon>
        <taxon>Arthropoda</taxon>
        <taxon>Chelicerata</taxon>
        <taxon>Arachnida</taxon>
        <taxon>Acari</taxon>
        <taxon>Acariformes</taxon>
        <taxon>Sarcoptiformes</taxon>
        <taxon>Oribatida</taxon>
        <taxon>Brachypylina</taxon>
        <taxon>Oppioidea</taxon>
        <taxon>Oppiidae</taxon>
        <taxon>Oppiella</taxon>
    </lineage>
</organism>
<keyword evidence="3" id="KW-0497">Mitogen</keyword>
<dbReference type="InterPro" id="IPR029034">
    <property type="entry name" value="Cystine-knot_cytokine"/>
</dbReference>
<name>A0A7R9M9F6_9ACAR</name>
<comment type="similarity">
    <text evidence="1 4">Belongs to the PDGF/VEGF growth factor family.</text>
</comment>
<accession>A0A7R9M9F6</accession>
<dbReference type="EMBL" id="CAJPVJ010008754">
    <property type="protein sequence ID" value="CAG2172121.1"/>
    <property type="molecule type" value="Genomic_DNA"/>
</dbReference>
<sequence length="292" mass="33278">MIRSKMNIKTNIPEWIRIQMKDIRSASDFIDKYLTAADNTHNESNKNIFLQYLERGDSGNRSAEEMDINEEIPRIASPAACIPEMKIIELQATNSGDELYYPSCVRIPRCSGCCLSQRLQCVPILTSFEDISVIRVKYSTVERRLKFEGFKVFRIERHDMCSCDCIQKAVDCSPKQIYSESECRCLCPNVSRYWDYNDCDCKCKSMPLCSTGFSFNNITCRCESMDNDSNISHTDGSIDLNDGYSRLGAHQYALDKKVDTEIDAQNNKGLNILNAKGINPDFNDDYQQNTGS</sequence>
<evidence type="ECO:0000256" key="2">
    <source>
        <dbReference type="ARBA" id="ARBA00023030"/>
    </source>
</evidence>
<dbReference type="PANTHER" id="PTHR11633">
    <property type="entry name" value="PLATELET-DERIVED GROWTH FACTOR"/>
    <property type="match status" value="1"/>
</dbReference>
<keyword evidence="2 4" id="KW-0339">Growth factor</keyword>
<dbReference type="GO" id="GO:0016020">
    <property type="term" value="C:membrane"/>
    <property type="evidence" value="ECO:0007669"/>
    <property type="project" value="InterPro"/>
</dbReference>
<protein>
    <recommendedName>
        <fullName evidence="5">Platelet-derived growth factor (PDGF) family profile domain-containing protein</fullName>
    </recommendedName>
</protein>